<reference evidence="2 3" key="1">
    <citation type="submission" date="2022-03" db="EMBL/GenBank/DDBJ databases">
        <authorList>
            <person name="Nunn A."/>
            <person name="Chopra R."/>
            <person name="Nunn A."/>
            <person name="Contreras Garrido A."/>
        </authorList>
    </citation>
    <scope>NUCLEOTIDE SEQUENCE [LARGE SCALE GENOMIC DNA]</scope>
</reference>
<dbReference type="PANTHER" id="PTHR24414:SF184">
    <property type="entry name" value="GALACTOSE OXIDASE_KELCH REPEAT SUPERFAMILY PROTEIN"/>
    <property type="match status" value="1"/>
</dbReference>
<dbReference type="PANTHER" id="PTHR24414">
    <property type="entry name" value="F-BOX/KELCH-REPEAT PROTEIN SKIP4"/>
    <property type="match status" value="1"/>
</dbReference>
<accession>A0AAU9T286</accession>
<dbReference type="InterPro" id="IPR015915">
    <property type="entry name" value="Kelch-typ_b-propeller"/>
</dbReference>
<keyword evidence="3" id="KW-1185">Reference proteome</keyword>
<dbReference type="Proteomes" id="UP000836841">
    <property type="component" value="Chromosome 7"/>
</dbReference>
<name>A0AAU9T286_THLAR</name>
<organism evidence="2 3">
    <name type="scientific">Thlaspi arvense</name>
    <name type="common">Field penny-cress</name>
    <dbReference type="NCBI Taxonomy" id="13288"/>
    <lineage>
        <taxon>Eukaryota</taxon>
        <taxon>Viridiplantae</taxon>
        <taxon>Streptophyta</taxon>
        <taxon>Embryophyta</taxon>
        <taxon>Tracheophyta</taxon>
        <taxon>Spermatophyta</taxon>
        <taxon>Magnoliopsida</taxon>
        <taxon>eudicotyledons</taxon>
        <taxon>Gunneridae</taxon>
        <taxon>Pentapetalae</taxon>
        <taxon>rosids</taxon>
        <taxon>malvids</taxon>
        <taxon>Brassicales</taxon>
        <taxon>Brassicaceae</taxon>
        <taxon>Thlaspideae</taxon>
        <taxon>Thlaspi</taxon>
    </lineage>
</organism>
<evidence type="ECO:0000313" key="2">
    <source>
        <dbReference type="EMBL" id="CAH2076082.1"/>
    </source>
</evidence>
<dbReference type="Pfam" id="PF25210">
    <property type="entry name" value="Kelch_FKB95"/>
    <property type="match status" value="1"/>
</dbReference>
<sequence length="259" mass="29117">MGVARASAAVGVVGGKIYVFGGCRDRGCSKWAEVFDPKTQTWDSLPPPPECIRDTVYIHDSVVVKEEKVYAVDGIDTTFYYSPREDKWGRGSTIPRKGNKRDWCVIDKVVYACDEHGVLSWCEADQLEGEPEGMYWREVKGLESLKESLSSSRLVHFDSKFQPLWEAQKIRHGLQAKLVDLLPGARLSICGGNIVVFWDKGDHDPDDIWCADLEICCTEISLQRRGGEIMGNVEWSSPVMTVNPFSERYKVLYSASVTL</sequence>
<evidence type="ECO:0000313" key="3">
    <source>
        <dbReference type="Proteomes" id="UP000836841"/>
    </source>
</evidence>
<dbReference type="EMBL" id="OU466863">
    <property type="protein sequence ID" value="CAH2076082.1"/>
    <property type="molecule type" value="Genomic_DNA"/>
</dbReference>
<evidence type="ECO:0000259" key="1">
    <source>
        <dbReference type="Pfam" id="PF25210"/>
    </source>
</evidence>
<feature type="domain" description="FKB95-like N-terminal Kelch" evidence="1">
    <location>
        <begin position="1"/>
        <end position="155"/>
    </location>
</feature>
<dbReference type="InterPro" id="IPR057499">
    <property type="entry name" value="Kelch_FKB95"/>
</dbReference>
<gene>
    <name evidence="2" type="ORF">TAV2_LOCUS25314</name>
</gene>
<proteinExistence type="predicted"/>
<dbReference type="InterPro" id="IPR050354">
    <property type="entry name" value="F-box/kelch-repeat_ARATH"/>
</dbReference>
<protein>
    <recommendedName>
        <fullName evidence="1">FKB95-like N-terminal Kelch domain-containing protein</fullName>
    </recommendedName>
</protein>
<dbReference type="Gene3D" id="2.120.10.80">
    <property type="entry name" value="Kelch-type beta propeller"/>
    <property type="match status" value="1"/>
</dbReference>
<dbReference type="AlphaFoldDB" id="A0AAU9T286"/>
<dbReference type="SUPFAM" id="SSF117281">
    <property type="entry name" value="Kelch motif"/>
    <property type="match status" value="1"/>
</dbReference>